<protein>
    <submittedName>
        <fullName evidence="7">2OG-Fe(II) oxygenase</fullName>
    </submittedName>
</protein>
<dbReference type="AlphaFoldDB" id="B2IDH3"/>
<dbReference type="InterPro" id="IPR004574">
    <property type="entry name" value="Alkb"/>
</dbReference>
<feature type="domain" description="Fe2OG dioxygenase" evidence="6">
    <location>
        <begin position="132"/>
        <end position="232"/>
    </location>
</feature>
<reference evidence="8" key="1">
    <citation type="submission" date="2008-03" db="EMBL/GenBank/DDBJ databases">
        <title>Complete sequence of chromosome of Beijerinckia indica subsp. indica ATCC 9039.</title>
        <authorList>
            <consortium name="US DOE Joint Genome Institute"/>
            <person name="Copeland A."/>
            <person name="Lucas S."/>
            <person name="Lapidus A."/>
            <person name="Glavina del Rio T."/>
            <person name="Dalin E."/>
            <person name="Tice H."/>
            <person name="Bruce D."/>
            <person name="Goodwin L."/>
            <person name="Pitluck S."/>
            <person name="LaButti K."/>
            <person name="Schmutz J."/>
            <person name="Larimer F."/>
            <person name="Land M."/>
            <person name="Hauser L."/>
            <person name="Kyrpides N."/>
            <person name="Mikhailova N."/>
            <person name="Dunfield P.F."/>
            <person name="Dedysh S.N."/>
            <person name="Liesack W."/>
            <person name="Saw J.H."/>
            <person name="Alam M."/>
            <person name="Chen Y."/>
            <person name="Murrell J.C."/>
            <person name="Richardson P."/>
        </authorList>
    </citation>
    <scope>NUCLEOTIDE SEQUENCE [LARGE SCALE GENOMIC DNA]</scope>
    <source>
        <strain evidence="8">ATCC 9039 / DSM 1715 / NCIMB 8712</strain>
    </source>
</reference>
<dbReference type="InterPro" id="IPR037151">
    <property type="entry name" value="AlkB-like_sf"/>
</dbReference>
<comment type="cofactor">
    <cofactor evidence="5">
        <name>Fe(2+)</name>
        <dbReference type="ChEBI" id="CHEBI:29033"/>
    </cofactor>
    <text evidence="5">Binds 1 Fe(2+) ion per subunit.</text>
</comment>
<dbReference type="InterPro" id="IPR005123">
    <property type="entry name" value="Oxoglu/Fe-dep_dioxygenase_dom"/>
</dbReference>
<dbReference type="OrthoDB" id="9796932at2"/>
<keyword evidence="2" id="KW-0223">Dioxygenase</keyword>
<gene>
    <name evidence="7" type="ordered locus">Bind_1781</name>
</gene>
<dbReference type="GO" id="GO:0005737">
    <property type="term" value="C:cytoplasm"/>
    <property type="evidence" value="ECO:0007669"/>
    <property type="project" value="TreeGrafter"/>
</dbReference>
<evidence type="ECO:0000256" key="1">
    <source>
        <dbReference type="ARBA" id="ARBA00022723"/>
    </source>
</evidence>
<dbReference type="EMBL" id="CP001016">
    <property type="protein sequence ID" value="ACB95409.1"/>
    <property type="molecule type" value="Genomic_DNA"/>
</dbReference>
<keyword evidence="1 5" id="KW-0479">Metal-binding</keyword>
<organism evidence="7 8">
    <name type="scientific">Beijerinckia indica subsp. indica (strain ATCC 9039 / DSM 1715 / NCIMB 8712)</name>
    <dbReference type="NCBI Taxonomy" id="395963"/>
    <lineage>
        <taxon>Bacteria</taxon>
        <taxon>Pseudomonadati</taxon>
        <taxon>Pseudomonadota</taxon>
        <taxon>Alphaproteobacteria</taxon>
        <taxon>Hyphomicrobiales</taxon>
        <taxon>Beijerinckiaceae</taxon>
        <taxon>Beijerinckia</taxon>
    </lineage>
</organism>
<evidence type="ECO:0000256" key="5">
    <source>
        <dbReference type="PIRSR" id="PIRSR604574-2"/>
    </source>
</evidence>
<dbReference type="GO" id="GO:0035516">
    <property type="term" value="F:broad specificity oxidative DNA demethylase activity"/>
    <property type="evidence" value="ECO:0007669"/>
    <property type="project" value="TreeGrafter"/>
</dbReference>
<evidence type="ECO:0000313" key="8">
    <source>
        <dbReference type="Proteomes" id="UP000001695"/>
    </source>
</evidence>
<sequence length="232" mass="25854">MIEYWPSKRTSDSIVRQNESLLLPFETQRIIEPFADGAVLLRAEVLDKAEGLLEEVRAIAHAAPFRRMVTPGGFTMSVAMTNCGDTGWITDRRGYRYGAIDPESGHQWPAMPALFRAVAVTAAERAGYVGFEPDACLINRYEPGSRMSLHQDKNERDFAQPIVSVSLGLLATFQFGGATRKDPVRKIFLDHADVVVWGGASRLNHHGVLTLKNGWHPSTGRVRYNLTFRKAL</sequence>
<reference evidence="7 8" key="2">
    <citation type="journal article" date="2010" name="J. Bacteriol.">
        <title>Complete genome sequence of Beijerinckia indica subsp. indica.</title>
        <authorList>
            <person name="Tamas I."/>
            <person name="Dedysh S.N."/>
            <person name="Liesack W."/>
            <person name="Stott M.B."/>
            <person name="Alam M."/>
            <person name="Murrell J.C."/>
            <person name="Dunfield P.F."/>
        </authorList>
    </citation>
    <scope>NUCLEOTIDE SEQUENCE [LARGE SCALE GENOMIC DNA]</scope>
    <source>
        <strain evidence="8">ATCC 9039 / DSM 1715 / NCIMB 8712</strain>
    </source>
</reference>
<dbReference type="PROSITE" id="PS51471">
    <property type="entry name" value="FE2OG_OXY"/>
    <property type="match status" value="1"/>
</dbReference>
<dbReference type="GO" id="GO:0035515">
    <property type="term" value="F:oxidative RNA demethylase activity"/>
    <property type="evidence" value="ECO:0007669"/>
    <property type="project" value="TreeGrafter"/>
</dbReference>
<dbReference type="Proteomes" id="UP000001695">
    <property type="component" value="Chromosome"/>
</dbReference>
<feature type="binding site" evidence="5">
    <location>
        <position position="152"/>
    </location>
    <ligand>
        <name>Fe cation</name>
        <dbReference type="ChEBI" id="CHEBI:24875"/>
        <note>catalytic</note>
    </ligand>
</feature>
<keyword evidence="4 5" id="KW-0408">Iron</keyword>
<feature type="binding site" evidence="5">
    <location>
        <position position="150"/>
    </location>
    <ligand>
        <name>Fe cation</name>
        <dbReference type="ChEBI" id="CHEBI:24875"/>
        <note>catalytic</note>
    </ligand>
</feature>
<keyword evidence="8" id="KW-1185">Reference proteome</keyword>
<evidence type="ECO:0000256" key="2">
    <source>
        <dbReference type="ARBA" id="ARBA00022964"/>
    </source>
</evidence>
<evidence type="ECO:0000256" key="3">
    <source>
        <dbReference type="ARBA" id="ARBA00023002"/>
    </source>
</evidence>
<dbReference type="SUPFAM" id="SSF51197">
    <property type="entry name" value="Clavaminate synthase-like"/>
    <property type="match status" value="1"/>
</dbReference>
<dbReference type="InterPro" id="IPR027450">
    <property type="entry name" value="AlkB-like"/>
</dbReference>
<evidence type="ECO:0000259" key="6">
    <source>
        <dbReference type="PROSITE" id="PS51471"/>
    </source>
</evidence>
<dbReference type="Gene3D" id="2.60.120.590">
    <property type="entry name" value="Alpha-ketoglutarate-dependent dioxygenase AlkB-like"/>
    <property type="match status" value="1"/>
</dbReference>
<dbReference type="RefSeq" id="WP_012384766.1">
    <property type="nucleotide sequence ID" value="NC_010581.1"/>
</dbReference>
<proteinExistence type="predicted"/>
<dbReference type="PANTHER" id="PTHR16557">
    <property type="entry name" value="ALKYLATED DNA REPAIR PROTEIN ALKB-RELATED"/>
    <property type="match status" value="1"/>
</dbReference>
<dbReference type="eggNOG" id="COG3145">
    <property type="taxonomic scope" value="Bacteria"/>
</dbReference>
<dbReference type="STRING" id="395963.Bind_1781"/>
<dbReference type="KEGG" id="bid:Bind_1781"/>
<evidence type="ECO:0000256" key="4">
    <source>
        <dbReference type="ARBA" id="ARBA00023004"/>
    </source>
</evidence>
<dbReference type="GO" id="GO:0008198">
    <property type="term" value="F:ferrous iron binding"/>
    <property type="evidence" value="ECO:0007669"/>
    <property type="project" value="TreeGrafter"/>
</dbReference>
<feature type="binding site" evidence="5">
    <location>
        <position position="206"/>
    </location>
    <ligand>
        <name>Fe cation</name>
        <dbReference type="ChEBI" id="CHEBI:24875"/>
        <note>catalytic</note>
    </ligand>
</feature>
<name>B2IDH3_BEII9</name>
<keyword evidence="3" id="KW-0560">Oxidoreductase</keyword>
<dbReference type="HOGENOM" id="CLU_039677_1_1_5"/>
<dbReference type="Pfam" id="PF13532">
    <property type="entry name" value="2OG-FeII_Oxy_2"/>
    <property type="match status" value="1"/>
</dbReference>
<dbReference type="NCBIfam" id="NF011930">
    <property type="entry name" value="PRK15401.1"/>
    <property type="match status" value="1"/>
</dbReference>
<evidence type="ECO:0000313" key="7">
    <source>
        <dbReference type="EMBL" id="ACB95409.1"/>
    </source>
</evidence>
<dbReference type="PANTHER" id="PTHR16557:SF2">
    <property type="entry name" value="NUCLEIC ACID DIOXYGENASE ALKBH1"/>
    <property type="match status" value="1"/>
</dbReference>
<accession>B2IDH3</accession>
<dbReference type="GO" id="GO:0035513">
    <property type="term" value="P:oxidative RNA demethylation"/>
    <property type="evidence" value="ECO:0007669"/>
    <property type="project" value="TreeGrafter"/>
</dbReference>